<dbReference type="SUPFAM" id="SSF46785">
    <property type="entry name" value="Winged helix' DNA-binding domain"/>
    <property type="match status" value="1"/>
</dbReference>
<dbReference type="InterPro" id="IPR007569">
    <property type="entry name" value="DUF559"/>
</dbReference>
<organism evidence="2 3">
    <name type="scientific">Paenibacillus segetis</name>
    <dbReference type="NCBI Taxonomy" id="1325360"/>
    <lineage>
        <taxon>Bacteria</taxon>
        <taxon>Bacillati</taxon>
        <taxon>Bacillota</taxon>
        <taxon>Bacilli</taxon>
        <taxon>Bacillales</taxon>
        <taxon>Paenibacillaceae</taxon>
        <taxon>Paenibacillus</taxon>
    </lineage>
</organism>
<evidence type="ECO:0000259" key="1">
    <source>
        <dbReference type="Pfam" id="PF04480"/>
    </source>
</evidence>
<protein>
    <recommendedName>
        <fullName evidence="1">DUF559 domain-containing protein</fullName>
    </recommendedName>
</protein>
<dbReference type="InterPro" id="IPR036390">
    <property type="entry name" value="WH_DNA-bd_sf"/>
</dbReference>
<keyword evidence="3" id="KW-1185">Reference proteome</keyword>
<proteinExistence type="predicted"/>
<dbReference type="RefSeq" id="WP_188541165.1">
    <property type="nucleotide sequence ID" value="NZ_BMFT01000002.1"/>
</dbReference>
<evidence type="ECO:0000313" key="3">
    <source>
        <dbReference type="Proteomes" id="UP000659344"/>
    </source>
</evidence>
<evidence type="ECO:0000313" key="2">
    <source>
        <dbReference type="EMBL" id="GGH31494.1"/>
    </source>
</evidence>
<gene>
    <name evidence="2" type="ORF">GCM10008013_35240</name>
</gene>
<comment type="caution">
    <text evidence="2">The sequence shown here is derived from an EMBL/GenBank/DDBJ whole genome shotgun (WGS) entry which is preliminary data.</text>
</comment>
<reference evidence="3" key="1">
    <citation type="journal article" date="2019" name="Int. J. Syst. Evol. Microbiol.">
        <title>The Global Catalogue of Microorganisms (GCM) 10K type strain sequencing project: providing services to taxonomists for standard genome sequencing and annotation.</title>
        <authorList>
            <consortium name="The Broad Institute Genomics Platform"/>
            <consortium name="The Broad Institute Genome Sequencing Center for Infectious Disease"/>
            <person name="Wu L."/>
            <person name="Ma J."/>
        </authorList>
    </citation>
    <scope>NUCLEOTIDE SEQUENCE [LARGE SCALE GENOMIC DNA]</scope>
    <source>
        <strain evidence="3">CGMCC 1.12769</strain>
    </source>
</reference>
<sequence>MSGSFVAFEEIHNSFMQKHLANRTGERRRRLEQGHRHAESLFLRNVWWPLRGNFQDLHPEYEVLDWRGRSYFADLAWIPGYVKLIIEIKGYSTHVRDMDRHKYCNELNRETFLHAMGYNVISFAYDDVEQQPDLCITLLRMILSRYQPATPPISRAILAEKEIIRLALQLARCIRPKDVEDHFCIDHKTAVLMLKRLCEKGWLLPSPRGKGKRIVQYELTHDILQYLD</sequence>
<dbReference type="EMBL" id="BMFT01000002">
    <property type="protein sequence ID" value="GGH31494.1"/>
    <property type="molecule type" value="Genomic_DNA"/>
</dbReference>
<feature type="domain" description="DUF559" evidence="1">
    <location>
        <begin position="70"/>
        <end position="137"/>
    </location>
</feature>
<dbReference type="Proteomes" id="UP000659344">
    <property type="component" value="Unassembled WGS sequence"/>
</dbReference>
<name>A0ABQ1YNS0_9BACL</name>
<dbReference type="Pfam" id="PF04480">
    <property type="entry name" value="DUF559"/>
    <property type="match status" value="1"/>
</dbReference>
<accession>A0ABQ1YNS0</accession>